<keyword evidence="1" id="KW-0472">Membrane</keyword>
<organism evidence="2 3">
    <name type="scientific">Ruminococcus callidus ATCC 27760</name>
    <dbReference type="NCBI Taxonomy" id="411473"/>
    <lineage>
        <taxon>Bacteria</taxon>
        <taxon>Bacillati</taxon>
        <taxon>Bacillota</taxon>
        <taxon>Clostridia</taxon>
        <taxon>Eubacteriales</taxon>
        <taxon>Oscillospiraceae</taxon>
        <taxon>Ruminococcus</taxon>
    </lineage>
</organism>
<protein>
    <submittedName>
        <fullName evidence="2">Uncharacterized protein</fullName>
    </submittedName>
</protein>
<dbReference type="STRING" id="411473.RUMCAL_03041"/>
<evidence type="ECO:0000313" key="2">
    <source>
        <dbReference type="EMBL" id="ERJ89014.1"/>
    </source>
</evidence>
<dbReference type="HOGENOM" id="CLU_2901509_0_0_9"/>
<name>U2LHS6_9FIRM</name>
<dbReference type="AlphaFoldDB" id="U2LHS6"/>
<evidence type="ECO:0000256" key="1">
    <source>
        <dbReference type="SAM" id="Phobius"/>
    </source>
</evidence>
<keyword evidence="3" id="KW-1185">Reference proteome</keyword>
<comment type="caution">
    <text evidence="2">The sequence shown here is derived from an EMBL/GenBank/DDBJ whole genome shotgun (WGS) entry which is preliminary data.</text>
</comment>
<feature type="transmembrane region" description="Helical" evidence="1">
    <location>
        <begin position="17"/>
        <end position="38"/>
    </location>
</feature>
<keyword evidence="1" id="KW-1133">Transmembrane helix</keyword>
<evidence type="ECO:0000313" key="3">
    <source>
        <dbReference type="Proteomes" id="UP000016662"/>
    </source>
</evidence>
<dbReference type="EMBL" id="AWVF01000393">
    <property type="protein sequence ID" value="ERJ89014.1"/>
    <property type="molecule type" value="Genomic_DNA"/>
</dbReference>
<accession>U2LHS6</accession>
<dbReference type="Proteomes" id="UP000016662">
    <property type="component" value="Unassembled WGS sequence"/>
</dbReference>
<proteinExistence type="predicted"/>
<sequence>MRSAVTFLEAWEFPLSFQYFLSVLVFIIARFVDLCKALKKWNFPKIQKKTYNFSYILLTFQI</sequence>
<gene>
    <name evidence="2" type="ORF">RUMCAL_03041</name>
</gene>
<keyword evidence="1" id="KW-0812">Transmembrane</keyword>
<reference evidence="2 3" key="1">
    <citation type="submission" date="2013-07" db="EMBL/GenBank/DDBJ databases">
        <authorList>
            <person name="Weinstock G."/>
            <person name="Sodergren E."/>
            <person name="Wylie T."/>
            <person name="Fulton L."/>
            <person name="Fulton R."/>
            <person name="Fronick C."/>
            <person name="O'Laughlin M."/>
            <person name="Godfrey J."/>
            <person name="Miner T."/>
            <person name="Herter B."/>
            <person name="Appelbaum E."/>
            <person name="Cordes M."/>
            <person name="Lek S."/>
            <person name="Wollam A."/>
            <person name="Pepin K.H."/>
            <person name="Palsikar V.B."/>
            <person name="Mitreva M."/>
            <person name="Wilson R.K."/>
        </authorList>
    </citation>
    <scope>NUCLEOTIDE SEQUENCE [LARGE SCALE GENOMIC DNA]</scope>
    <source>
        <strain evidence="2 3">ATCC 27760</strain>
    </source>
</reference>